<accession>A0AAJ1W262</accession>
<sequence length="152" mass="17162">MIDLLVIKGLIRTTTKTTTSWRTWRGKPQEKTSVIEAGMAERRKERSMGRIGMVAMSALIGGMTHRSSWAVPPSGEEMWADLLGQILYYEFVCDEENLLSAASARARRKHPVLVCAFTAVTVAHLMDWLPEKFDPYVVVGFRMIQIMKGSTR</sequence>
<evidence type="ECO:0000313" key="2">
    <source>
        <dbReference type="Proteomes" id="UP001229081"/>
    </source>
</evidence>
<organism evidence="1 2">
    <name type="scientific">Mycobacterium paragordonae</name>
    <dbReference type="NCBI Taxonomy" id="1389713"/>
    <lineage>
        <taxon>Bacteria</taxon>
        <taxon>Bacillati</taxon>
        <taxon>Actinomycetota</taxon>
        <taxon>Actinomycetes</taxon>
        <taxon>Mycobacteriales</taxon>
        <taxon>Mycobacteriaceae</taxon>
        <taxon>Mycobacterium</taxon>
    </lineage>
</organism>
<protein>
    <submittedName>
        <fullName evidence="1">Uncharacterized protein</fullName>
    </submittedName>
</protein>
<dbReference type="AlphaFoldDB" id="A0AAJ1W262"/>
<reference evidence="1" key="1">
    <citation type="submission" date="2023-06" db="EMBL/GenBank/DDBJ databases">
        <title>Identification of two novel mycobacterium reveal diversities and complexities of Mycobacterium gordonae clade.</title>
        <authorList>
            <person name="Matsumoto Y."/>
            <person name="Nakamura S."/>
            <person name="Motooka D."/>
            <person name="Fukushima K."/>
        </authorList>
    </citation>
    <scope>NUCLEOTIDE SEQUENCE</scope>
    <source>
        <strain evidence="1">TY812</strain>
    </source>
</reference>
<proteinExistence type="predicted"/>
<dbReference type="Proteomes" id="UP001229081">
    <property type="component" value="Unassembled WGS sequence"/>
</dbReference>
<gene>
    <name evidence="1" type="ORF">QXL92_02785</name>
</gene>
<comment type="caution">
    <text evidence="1">The sequence shown here is derived from an EMBL/GenBank/DDBJ whole genome shotgun (WGS) entry which is preliminary data.</text>
</comment>
<evidence type="ECO:0000313" key="1">
    <source>
        <dbReference type="EMBL" id="MDP7733684.1"/>
    </source>
</evidence>
<dbReference type="EMBL" id="JAUFSA010000001">
    <property type="protein sequence ID" value="MDP7733684.1"/>
    <property type="molecule type" value="Genomic_DNA"/>
</dbReference>
<dbReference type="InterPro" id="IPR055850">
    <property type="entry name" value="DUF7427"/>
</dbReference>
<name>A0AAJ1W262_9MYCO</name>
<dbReference type="Pfam" id="PF24202">
    <property type="entry name" value="DUF7427"/>
    <property type="match status" value="1"/>
</dbReference>